<dbReference type="AlphaFoldDB" id="A0AAE3GC31"/>
<organism evidence="4 5">
    <name type="scientific">Goodfellowiella coeruleoviolacea</name>
    <dbReference type="NCBI Taxonomy" id="334858"/>
    <lineage>
        <taxon>Bacteria</taxon>
        <taxon>Bacillati</taxon>
        <taxon>Actinomycetota</taxon>
        <taxon>Actinomycetes</taxon>
        <taxon>Pseudonocardiales</taxon>
        <taxon>Pseudonocardiaceae</taxon>
        <taxon>Goodfellowiella</taxon>
    </lineage>
</organism>
<keyword evidence="4" id="KW-0378">Hydrolase</keyword>
<evidence type="ECO:0000313" key="4">
    <source>
        <dbReference type="EMBL" id="MCP2164517.1"/>
    </source>
</evidence>
<keyword evidence="4" id="KW-0645">Protease</keyword>
<dbReference type="GO" id="GO:0004180">
    <property type="term" value="F:carboxypeptidase activity"/>
    <property type="evidence" value="ECO:0007669"/>
    <property type="project" value="UniProtKB-KW"/>
</dbReference>
<name>A0AAE3GC31_9PSEU</name>
<evidence type="ECO:0000259" key="3">
    <source>
        <dbReference type="Pfam" id="PF00144"/>
    </source>
</evidence>
<accession>A0AAE3GC31</accession>
<dbReference type="Pfam" id="PF00144">
    <property type="entry name" value="Beta-lactamase"/>
    <property type="match status" value="1"/>
</dbReference>
<reference evidence="4" key="1">
    <citation type="submission" date="2022-06" db="EMBL/GenBank/DDBJ databases">
        <title>Genomic Encyclopedia of Archaeal and Bacterial Type Strains, Phase II (KMG-II): from individual species to whole genera.</title>
        <authorList>
            <person name="Goeker M."/>
        </authorList>
    </citation>
    <scope>NUCLEOTIDE SEQUENCE</scope>
    <source>
        <strain evidence="4">DSM 43935</strain>
    </source>
</reference>
<comment type="caution">
    <text evidence="4">The sequence shown here is derived from an EMBL/GenBank/DDBJ whole genome shotgun (WGS) entry which is preliminary data.</text>
</comment>
<dbReference type="PANTHER" id="PTHR46825">
    <property type="entry name" value="D-ALANYL-D-ALANINE-CARBOXYPEPTIDASE/ENDOPEPTIDASE AMPH"/>
    <property type="match status" value="1"/>
</dbReference>
<feature type="signal peptide" evidence="2">
    <location>
        <begin position="1"/>
        <end position="38"/>
    </location>
</feature>
<dbReference type="InterPro" id="IPR050491">
    <property type="entry name" value="AmpC-like"/>
</dbReference>
<keyword evidence="2" id="KW-0732">Signal</keyword>
<dbReference type="Gene3D" id="3.40.710.10">
    <property type="entry name" value="DD-peptidase/beta-lactamase superfamily"/>
    <property type="match status" value="1"/>
</dbReference>
<keyword evidence="5" id="KW-1185">Reference proteome</keyword>
<dbReference type="Proteomes" id="UP001206128">
    <property type="component" value="Unassembled WGS sequence"/>
</dbReference>
<gene>
    <name evidence="4" type="ORF">LX83_001357</name>
</gene>
<dbReference type="EMBL" id="JAMTCK010000003">
    <property type="protein sequence ID" value="MCP2164517.1"/>
    <property type="molecule type" value="Genomic_DNA"/>
</dbReference>
<proteinExistence type="predicted"/>
<protein>
    <submittedName>
        <fullName evidence="4">D-alanyl-D-alanine carboxypeptidase</fullName>
    </submittedName>
</protein>
<dbReference type="InterPro" id="IPR012338">
    <property type="entry name" value="Beta-lactam/transpept-like"/>
</dbReference>
<keyword evidence="4" id="KW-0121">Carboxypeptidase</keyword>
<dbReference type="InterPro" id="IPR001466">
    <property type="entry name" value="Beta-lactam-related"/>
</dbReference>
<feature type="region of interest" description="Disordered" evidence="1">
    <location>
        <begin position="86"/>
        <end position="106"/>
    </location>
</feature>
<feature type="domain" description="Beta-lactamase-related" evidence="3">
    <location>
        <begin position="73"/>
        <end position="389"/>
    </location>
</feature>
<evidence type="ECO:0000256" key="2">
    <source>
        <dbReference type="SAM" id="SignalP"/>
    </source>
</evidence>
<feature type="chain" id="PRO_5041948509" evidence="2">
    <location>
        <begin position="39"/>
        <end position="417"/>
    </location>
</feature>
<dbReference type="PANTHER" id="PTHR46825:SF7">
    <property type="entry name" value="D-ALANYL-D-ALANINE CARBOXYPEPTIDASE"/>
    <property type="match status" value="1"/>
</dbReference>
<dbReference type="SUPFAM" id="SSF56601">
    <property type="entry name" value="beta-lactamase/transpeptidase-like"/>
    <property type="match status" value="1"/>
</dbReference>
<evidence type="ECO:0000256" key="1">
    <source>
        <dbReference type="SAM" id="MobiDB-lite"/>
    </source>
</evidence>
<evidence type="ECO:0000313" key="5">
    <source>
        <dbReference type="Proteomes" id="UP001206128"/>
    </source>
</evidence>
<sequence>MPGRPGLPTVSGVRKSLILPVAVAAGLLSLSTPVAASAAAPDTTPPPMSAVRPSGLDPELLNRMLDEVAAAGAPAVLAEARVGEQTWSGARGARSPGSPVQTRPTDRVRVASLTKSMVATVLLQLVREGRVGLDDPIARHLPGLLPYPETITVRQLLGHTSGISEYILDDLYPSVNAGSAEDVRTNRYRAYTPRQLVAMATSRPLLFAPGTGFSYSNANYVIIGLLIEKLTGHSAESEVTNRVLRPVGMHDSYMPHSLPFILGPHPSGNYATGDPNDPLVDSTDLSPTQFFTAGAVISTPHDINNFYRAMFDGTLLSPELLAEARHFNDVWQGMYGLGVLGLPLPDDCAAVPGHVVYGHTGGGLGYTTYSFSSPDASRQITFTYTLDSTLDPKTAAKLGAAANRLGVAALCSTDPAA</sequence>